<organism evidence="1 2">
    <name type="scientific">Cladophialophora immunda</name>
    <dbReference type="NCBI Taxonomy" id="569365"/>
    <lineage>
        <taxon>Eukaryota</taxon>
        <taxon>Fungi</taxon>
        <taxon>Dikarya</taxon>
        <taxon>Ascomycota</taxon>
        <taxon>Pezizomycotina</taxon>
        <taxon>Eurotiomycetes</taxon>
        <taxon>Chaetothyriomycetidae</taxon>
        <taxon>Chaetothyriales</taxon>
        <taxon>Herpotrichiellaceae</taxon>
        <taxon>Cladophialophora</taxon>
    </lineage>
</organism>
<protein>
    <submittedName>
        <fullName evidence="1">Uncharacterized protein</fullName>
    </submittedName>
</protein>
<dbReference type="GeneID" id="27339755"/>
<dbReference type="Proteomes" id="UP000054466">
    <property type="component" value="Unassembled WGS sequence"/>
</dbReference>
<dbReference type="OrthoDB" id="4120608at2759"/>
<dbReference type="EMBL" id="KN847040">
    <property type="protein sequence ID" value="KIW33735.1"/>
    <property type="molecule type" value="Genomic_DNA"/>
</dbReference>
<dbReference type="SUPFAM" id="SSF50494">
    <property type="entry name" value="Trypsin-like serine proteases"/>
    <property type="match status" value="1"/>
</dbReference>
<sequence length="371" mass="41099">MHLYFNSEILPGDTGPDDVSDSSSVESDDGLLSPCYTSFCGVTLDQAEHGQLSEFHVIGADGDSETWSQEWQAMAREVGGFERLQSLVKTGLAAVRVRVGLAHLPGLEAQIAELSGFRLSQDMIITCAHFTDWDIAGNNVEFFLNGQNGVCEAIQARMVKGGDLKGRFALRLWAIHKAWDIAVFRITDWPINNSQLSVIKKEDIYLATPEDCHQLKDAPQGRFWSVGYNRAVNLDELRQRFTAFYSKRQRDEQLKISHRYEFSDTNPPGAKFLEPNKRTVSFGTKIGFPHDAKEHQACVELSAWYGRSGSMVCAEKDGSSVVIGIVQGGEEGSDCNLILLFNTETRQWLAAATELGNGAGQQDITKRVVMA</sequence>
<accession>A0A0D2CV19</accession>
<name>A0A0D2CV19_9EURO</name>
<reference evidence="1 2" key="1">
    <citation type="submission" date="2015-01" db="EMBL/GenBank/DDBJ databases">
        <title>The Genome Sequence of Cladophialophora immunda CBS83496.</title>
        <authorList>
            <consortium name="The Broad Institute Genomics Platform"/>
            <person name="Cuomo C."/>
            <person name="de Hoog S."/>
            <person name="Gorbushina A."/>
            <person name="Stielow B."/>
            <person name="Teixiera M."/>
            <person name="Abouelleil A."/>
            <person name="Chapman S.B."/>
            <person name="Priest M."/>
            <person name="Young S.K."/>
            <person name="Wortman J."/>
            <person name="Nusbaum C."/>
            <person name="Birren B."/>
        </authorList>
    </citation>
    <scope>NUCLEOTIDE SEQUENCE [LARGE SCALE GENOMIC DNA]</scope>
    <source>
        <strain evidence="1 2">CBS 83496</strain>
    </source>
</reference>
<gene>
    <name evidence="1" type="ORF">PV07_00561</name>
</gene>
<dbReference type="RefSeq" id="XP_016253951.1">
    <property type="nucleotide sequence ID" value="XM_016387023.1"/>
</dbReference>
<evidence type="ECO:0000313" key="2">
    <source>
        <dbReference type="Proteomes" id="UP000054466"/>
    </source>
</evidence>
<dbReference type="HOGENOM" id="CLU_063490_0_0_1"/>
<evidence type="ECO:0000313" key="1">
    <source>
        <dbReference type="EMBL" id="KIW33735.1"/>
    </source>
</evidence>
<dbReference type="AlphaFoldDB" id="A0A0D2CV19"/>
<dbReference type="InterPro" id="IPR009003">
    <property type="entry name" value="Peptidase_S1_PA"/>
</dbReference>
<proteinExistence type="predicted"/>
<keyword evidence="2" id="KW-1185">Reference proteome</keyword>
<dbReference type="VEuPathDB" id="FungiDB:PV07_00561"/>